<keyword evidence="3" id="KW-1185">Reference proteome</keyword>
<proteinExistence type="predicted"/>
<evidence type="ECO:0000313" key="2">
    <source>
        <dbReference type="EMBL" id="OBT96926.1"/>
    </source>
</evidence>
<dbReference type="Proteomes" id="UP000091956">
    <property type="component" value="Unassembled WGS sequence"/>
</dbReference>
<accession>A0A1B8GM95</accession>
<evidence type="ECO:0000313" key="3">
    <source>
        <dbReference type="Proteomes" id="UP000091956"/>
    </source>
</evidence>
<organism evidence="2 3">
    <name type="scientific">Pseudogymnoascus verrucosus</name>
    <dbReference type="NCBI Taxonomy" id="342668"/>
    <lineage>
        <taxon>Eukaryota</taxon>
        <taxon>Fungi</taxon>
        <taxon>Dikarya</taxon>
        <taxon>Ascomycota</taxon>
        <taxon>Pezizomycotina</taxon>
        <taxon>Leotiomycetes</taxon>
        <taxon>Thelebolales</taxon>
        <taxon>Thelebolaceae</taxon>
        <taxon>Pseudogymnoascus</taxon>
    </lineage>
</organism>
<dbReference type="EMBL" id="KV460225">
    <property type="protein sequence ID" value="OBT96926.1"/>
    <property type="molecule type" value="Genomic_DNA"/>
</dbReference>
<sequence>MTLHTTTTTAPRRSLFSRTPRPARTTRFGRKQRTTAVPRAGGLGHSTGVLGRGATTTTNHRTMDGHRTEKVVVQPARRSRLGFRHRPVVVEKKKPTIGDKISGAMMRLKGSLSGRRAEEVRGKRRMDGTEGGVREVRHY</sequence>
<gene>
    <name evidence="2" type="ORF">VE01_05463</name>
</gene>
<dbReference type="GeneID" id="28838849"/>
<reference evidence="3" key="2">
    <citation type="journal article" date="2018" name="Nat. Commun.">
        <title>Extreme sensitivity to ultraviolet light in the fungal pathogen causing white-nose syndrome of bats.</title>
        <authorList>
            <person name="Palmer J.M."/>
            <person name="Drees K.P."/>
            <person name="Foster J.T."/>
            <person name="Lindner D.L."/>
        </authorList>
    </citation>
    <scope>NUCLEOTIDE SEQUENCE [LARGE SCALE GENOMIC DNA]</scope>
    <source>
        <strain evidence="3">UAMH 10579</strain>
    </source>
</reference>
<name>A0A1B8GM95_9PEZI</name>
<dbReference type="AlphaFoldDB" id="A0A1B8GM95"/>
<protein>
    <submittedName>
        <fullName evidence="2">Uncharacterized protein</fullName>
    </submittedName>
</protein>
<dbReference type="RefSeq" id="XP_018130659.1">
    <property type="nucleotide sequence ID" value="XM_018274927.2"/>
</dbReference>
<feature type="compositionally biased region" description="Basic and acidic residues" evidence="1">
    <location>
        <begin position="115"/>
        <end position="139"/>
    </location>
</feature>
<evidence type="ECO:0000256" key="1">
    <source>
        <dbReference type="SAM" id="MobiDB-lite"/>
    </source>
</evidence>
<dbReference type="OrthoDB" id="5426707at2759"/>
<feature type="region of interest" description="Disordered" evidence="1">
    <location>
        <begin position="1"/>
        <end position="68"/>
    </location>
</feature>
<feature type="region of interest" description="Disordered" evidence="1">
    <location>
        <begin position="110"/>
        <end position="139"/>
    </location>
</feature>
<reference evidence="2 3" key="1">
    <citation type="submission" date="2016-03" db="EMBL/GenBank/DDBJ databases">
        <title>Comparative genomics of Pseudogymnoascus destructans, the fungus causing white-nose syndrome of bats.</title>
        <authorList>
            <person name="Palmer J.M."/>
            <person name="Drees K.P."/>
            <person name="Foster J.T."/>
            <person name="Lindner D.L."/>
        </authorList>
    </citation>
    <scope>NUCLEOTIDE SEQUENCE [LARGE SCALE GENOMIC DNA]</scope>
    <source>
        <strain evidence="2 3">UAMH 10579</strain>
    </source>
</reference>